<organism evidence="1 2">
    <name type="scientific">Sphaeroforma arctica JP610</name>
    <dbReference type="NCBI Taxonomy" id="667725"/>
    <lineage>
        <taxon>Eukaryota</taxon>
        <taxon>Ichthyosporea</taxon>
        <taxon>Ichthyophonida</taxon>
        <taxon>Sphaeroforma</taxon>
    </lineage>
</organism>
<proteinExistence type="predicted"/>
<dbReference type="GeneID" id="25915213"/>
<accession>A0A0L0F857</accession>
<sequence>MKVICTPPFWVPSRVTALMYNPLRACVPAFTSVCTGQRTFKTHTHVCRAKVEPHSLSQYLAKAPRSTVQTPCHQTLAKEVQDEGAQSEYLNRIRRKVDPEQDIKSLELEVLEEIALSLGKTADKANWSFYQLEVAQKKVRDHIQLYGRDKNGPRAAERLDLIRKYNEVRETAYEERRKLVIHRQACGFRTGNWQMIEKMYPLPHRILEE</sequence>
<dbReference type="OrthoDB" id="194949at2759"/>
<evidence type="ECO:0000313" key="1">
    <source>
        <dbReference type="EMBL" id="KNC72731.1"/>
    </source>
</evidence>
<reference evidence="1 2" key="1">
    <citation type="submission" date="2011-02" db="EMBL/GenBank/DDBJ databases">
        <title>The Genome Sequence of Sphaeroforma arctica JP610.</title>
        <authorList>
            <consortium name="The Broad Institute Genome Sequencing Platform"/>
            <person name="Russ C."/>
            <person name="Cuomo C."/>
            <person name="Young S.K."/>
            <person name="Zeng Q."/>
            <person name="Gargeya S."/>
            <person name="Alvarado L."/>
            <person name="Berlin A."/>
            <person name="Chapman S.B."/>
            <person name="Chen Z."/>
            <person name="Freedman E."/>
            <person name="Gellesch M."/>
            <person name="Goldberg J."/>
            <person name="Griggs A."/>
            <person name="Gujja S."/>
            <person name="Heilman E."/>
            <person name="Heiman D."/>
            <person name="Howarth C."/>
            <person name="Mehta T."/>
            <person name="Neiman D."/>
            <person name="Pearson M."/>
            <person name="Roberts A."/>
            <person name="Saif S."/>
            <person name="Shea T."/>
            <person name="Shenoy N."/>
            <person name="Sisk P."/>
            <person name="Stolte C."/>
            <person name="Sykes S."/>
            <person name="White J."/>
            <person name="Yandava C."/>
            <person name="Burger G."/>
            <person name="Gray M.W."/>
            <person name="Holland P.W.H."/>
            <person name="King N."/>
            <person name="Lang F.B.F."/>
            <person name="Roger A.J."/>
            <person name="Ruiz-Trillo I."/>
            <person name="Haas B."/>
            <person name="Nusbaum C."/>
            <person name="Birren B."/>
        </authorList>
    </citation>
    <scope>NUCLEOTIDE SEQUENCE [LARGE SCALE GENOMIC DNA]</scope>
    <source>
        <strain evidence="1 2">JP610</strain>
    </source>
</reference>
<dbReference type="Proteomes" id="UP000054560">
    <property type="component" value="Unassembled WGS sequence"/>
</dbReference>
<dbReference type="RefSeq" id="XP_014146633.1">
    <property type="nucleotide sequence ID" value="XM_014291158.1"/>
</dbReference>
<dbReference type="EMBL" id="KQ246587">
    <property type="protein sequence ID" value="KNC72731.1"/>
    <property type="molecule type" value="Genomic_DNA"/>
</dbReference>
<gene>
    <name evidence="1" type="ORF">SARC_14709</name>
</gene>
<keyword evidence="2" id="KW-1185">Reference proteome</keyword>
<dbReference type="AlphaFoldDB" id="A0A0L0F857"/>
<dbReference type="eggNOG" id="ENOG502SR6E">
    <property type="taxonomic scope" value="Eukaryota"/>
</dbReference>
<evidence type="ECO:0000313" key="2">
    <source>
        <dbReference type="Proteomes" id="UP000054560"/>
    </source>
</evidence>
<name>A0A0L0F857_9EUKA</name>
<protein>
    <submittedName>
        <fullName evidence="1">Uncharacterized protein</fullName>
    </submittedName>
</protein>